<feature type="domain" description="Sensor histidine kinase NatK-like C-terminal" evidence="4">
    <location>
        <begin position="325"/>
        <end position="423"/>
    </location>
</feature>
<dbReference type="Proteomes" id="UP000886787">
    <property type="component" value="Unassembled WGS sequence"/>
</dbReference>
<evidence type="ECO:0000256" key="1">
    <source>
        <dbReference type="SAM" id="MobiDB-lite"/>
    </source>
</evidence>
<keyword evidence="2" id="KW-1133">Transmembrane helix</keyword>
<dbReference type="EMBL" id="DVFW01000017">
    <property type="protein sequence ID" value="HIQ80149.1"/>
    <property type="molecule type" value="Genomic_DNA"/>
</dbReference>
<name>A0A9D1CUH8_9FIRM</name>
<evidence type="ECO:0000313" key="6">
    <source>
        <dbReference type="Proteomes" id="UP000886787"/>
    </source>
</evidence>
<protein>
    <submittedName>
        <fullName evidence="5">GHKL domain-containing protein</fullName>
    </submittedName>
</protein>
<gene>
    <name evidence="5" type="ORF">IAD32_02540</name>
</gene>
<feature type="transmembrane region" description="Helical" evidence="2">
    <location>
        <begin position="96"/>
        <end position="117"/>
    </location>
</feature>
<feature type="transmembrane region" description="Helical" evidence="2">
    <location>
        <begin position="451"/>
        <end position="473"/>
    </location>
</feature>
<feature type="transmembrane region" description="Helical" evidence="2">
    <location>
        <begin position="157"/>
        <end position="177"/>
    </location>
</feature>
<feature type="transmembrane region" description="Helical" evidence="2">
    <location>
        <begin position="37"/>
        <end position="57"/>
    </location>
</feature>
<dbReference type="InterPro" id="IPR036890">
    <property type="entry name" value="HATPase_C_sf"/>
</dbReference>
<dbReference type="PANTHER" id="PTHR40448:SF1">
    <property type="entry name" value="TWO-COMPONENT SENSOR HISTIDINE KINASE"/>
    <property type="match status" value="1"/>
</dbReference>
<dbReference type="PANTHER" id="PTHR40448">
    <property type="entry name" value="TWO-COMPONENT SENSOR HISTIDINE KINASE"/>
    <property type="match status" value="1"/>
</dbReference>
<dbReference type="Gene3D" id="3.30.565.40">
    <property type="entry name" value="Fervidobacterium nodosum Rt17-B1 like"/>
    <property type="match status" value="1"/>
</dbReference>
<feature type="transmembrane region" description="Helical" evidence="2">
    <location>
        <begin position="183"/>
        <end position="204"/>
    </location>
</feature>
<evidence type="ECO:0000259" key="4">
    <source>
        <dbReference type="Pfam" id="PF14501"/>
    </source>
</evidence>
<dbReference type="Gene3D" id="3.90.640.20">
    <property type="entry name" value="Heat-shock cognate protein, ATPase"/>
    <property type="match status" value="1"/>
</dbReference>
<sequence length="792" mass="88232">MLFSAEWGKFLWEGIVFLTYVLICAGLMKCRFSKTASLLAGGGTLVGIVLLQAALLLSGRDSTLVLTILPLTAYLPAVICLHILSRSGFFQTMAVWTIASIAYFVLKMLWKILIRYFGQLTSFPFWVGNLLMAGVLVFLVFRFLRKPFQTYVLENKTNWLLLSFPVFMIFLLFSYVGSSTTNGTLLLLLLLTAFSILLVLIRVLTSSSAIARMEESEKAAAIQLQMQRREYEDVCKKMEMGRTYRHDMRHHLLVLEGLAKQGDTESMARYIGNLNGQLSEIEKESYCENSTVNAVLASCIGKAKKAHCVVTAKIHLPGDIPFDEIDVCIILANALENAVNACKKVYEEEKRYIRVTAELVDNRKLALSVENPCNTPLSFRADGYPIVPEREDHGIGLRSINAVTKKYNGMFQCECKEGKFCFKAVLFNQKKSDAPAGGGNRKFSKKLASSVFLSMFAFFFLVNCMPVMAQVLIQVPGLGTLVRLADLRSYGFHWGDTSFKAVLPVLEAEEPATNPEEEQPEKSTPTSPQTTPIQPEPAESLSSVNEPTNESALLSGTISMESKETSSHSSVEGSPTIQPPAQFRPDTPAEPDRPTLPTPPAESTLPPPDTSDGVEDLNQQLEAYIAQMRDKFLWYVARKYEGYVGMDTTYQILRNDDMLLSVRFETTINAGGSGQYSRSFTLDKQTGKLLELGDLFQPDSDYIALISEEILRQMTQQVEAGEADYFIPGGIWSDEECFREIAADQNFYINDQNQLVVVFDEYEVAPGSMGMPEFILTADLLKEILQQPSVLG</sequence>
<accession>A0A9D1CUH8</accession>
<comment type="caution">
    <text evidence="5">The sequence shown here is derived from an EMBL/GenBank/DDBJ whole genome shotgun (WGS) entry which is preliminary data.</text>
</comment>
<organism evidence="5 6">
    <name type="scientific">Candidatus Scatavimonas merdigallinarum</name>
    <dbReference type="NCBI Taxonomy" id="2840914"/>
    <lineage>
        <taxon>Bacteria</taxon>
        <taxon>Bacillati</taxon>
        <taxon>Bacillota</taxon>
        <taxon>Clostridia</taxon>
        <taxon>Eubacteriales</taxon>
        <taxon>Oscillospiraceae</taxon>
        <taxon>Oscillospiraceae incertae sedis</taxon>
        <taxon>Candidatus Scatavimonas</taxon>
    </lineage>
</organism>
<dbReference type="InterPro" id="IPR032834">
    <property type="entry name" value="NatK-like_C"/>
</dbReference>
<feature type="compositionally biased region" description="Polar residues" evidence="1">
    <location>
        <begin position="540"/>
        <end position="558"/>
    </location>
</feature>
<dbReference type="GO" id="GO:0042802">
    <property type="term" value="F:identical protein binding"/>
    <property type="evidence" value="ECO:0007669"/>
    <property type="project" value="TreeGrafter"/>
</dbReference>
<feature type="compositionally biased region" description="Acidic residues" evidence="1">
    <location>
        <begin position="510"/>
        <end position="519"/>
    </location>
</feature>
<dbReference type="CDD" id="cd16935">
    <property type="entry name" value="HATPase_AgrC-ComD-like"/>
    <property type="match status" value="1"/>
</dbReference>
<dbReference type="AlphaFoldDB" id="A0A9D1CUH8"/>
<dbReference type="InterPro" id="IPR037126">
    <property type="entry name" value="PdaC/RsiV-like_sf"/>
</dbReference>
<feature type="compositionally biased region" description="Low complexity" evidence="1">
    <location>
        <begin position="522"/>
        <end position="537"/>
    </location>
</feature>
<dbReference type="SUPFAM" id="SSF55874">
    <property type="entry name" value="ATPase domain of HSP90 chaperone/DNA topoisomerase II/histidine kinase"/>
    <property type="match status" value="1"/>
</dbReference>
<dbReference type="Gene3D" id="3.30.565.10">
    <property type="entry name" value="Histidine kinase-like ATPase, C-terminal domain"/>
    <property type="match status" value="1"/>
</dbReference>
<evidence type="ECO:0000256" key="2">
    <source>
        <dbReference type="SAM" id="Phobius"/>
    </source>
</evidence>
<keyword evidence="2" id="KW-0812">Transmembrane</keyword>
<proteinExistence type="predicted"/>
<evidence type="ECO:0000259" key="3">
    <source>
        <dbReference type="Pfam" id="PF11738"/>
    </source>
</evidence>
<dbReference type="InterPro" id="IPR021729">
    <property type="entry name" value="DUF3298"/>
</dbReference>
<reference evidence="5" key="1">
    <citation type="submission" date="2020-10" db="EMBL/GenBank/DDBJ databases">
        <authorList>
            <person name="Gilroy R."/>
        </authorList>
    </citation>
    <scope>NUCLEOTIDE SEQUENCE</scope>
    <source>
        <strain evidence="5">ChiSjej1B19-3389</strain>
    </source>
</reference>
<feature type="transmembrane region" description="Helical" evidence="2">
    <location>
        <begin position="63"/>
        <end position="84"/>
    </location>
</feature>
<feature type="compositionally biased region" description="Pro residues" evidence="1">
    <location>
        <begin position="594"/>
        <end position="609"/>
    </location>
</feature>
<dbReference type="Pfam" id="PF11738">
    <property type="entry name" value="DUF3298"/>
    <property type="match status" value="1"/>
</dbReference>
<evidence type="ECO:0000313" key="5">
    <source>
        <dbReference type="EMBL" id="HIQ80149.1"/>
    </source>
</evidence>
<keyword evidence="2" id="KW-0472">Membrane</keyword>
<feature type="transmembrane region" description="Helical" evidence="2">
    <location>
        <begin position="12"/>
        <end position="30"/>
    </location>
</feature>
<reference evidence="5" key="2">
    <citation type="journal article" date="2021" name="PeerJ">
        <title>Extensive microbial diversity within the chicken gut microbiome revealed by metagenomics and culture.</title>
        <authorList>
            <person name="Gilroy R."/>
            <person name="Ravi A."/>
            <person name="Getino M."/>
            <person name="Pursley I."/>
            <person name="Horton D.L."/>
            <person name="Alikhan N.F."/>
            <person name="Baker D."/>
            <person name="Gharbi K."/>
            <person name="Hall N."/>
            <person name="Watson M."/>
            <person name="Adriaenssens E.M."/>
            <person name="Foster-Nyarko E."/>
            <person name="Jarju S."/>
            <person name="Secka A."/>
            <person name="Antonio M."/>
            <person name="Oren A."/>
            <person name="Chaudhuri R.R."/>
            <person name="La Ragione R."/>
            <person name="Hildebrand F."/>
            <person name="Pallen M.J."/>
        </authorList>
    </citation>
    <scope>NUCLEOTIDE SEQUENCE</scope>
    <source>
        <strain evidence="5">ChiSjej1B19-3389</strain>
    </source>
</reference>
<dbReference type="Pfam" id="PF14501">
    <property type="entry name" value="HATPase_c_5"/>
    <property type="match status" value="1"/>
</dbReference>
<feature type="domain" description="DUF3298" evidence="3">
    <location>
        <begin position="694"/>
        <end position="776"/>
    </location>
</feature>
<feature type="region of interest" description="Disordered" evidence="1">
    <location>
        <begin position="510"/>
        <end position="614"/>
    </location>
</feature>
<feature type="transmembrane region" description="Helical" evidence="2">
    <location>
        <begin position="123"/>
        <end position="145"/>
    </location>
</feature>